<organism evidence="3 4">
    <name type="scientific">Magnetococcus marinus (strain ATCC BAA-1437 / JCM 17883 / MC-1)</name>
    <dbReference type="NCBI Taxonomy" id="156889"/>
    <lineage>
        <taxon>Bacteria</taxon>
        <taxon>Pseudomonadati</taxon>
        <taxon>Pseudomonadota</taxon>
        <taxon>Magnetococcia</taxon>
        <taxon>Magnetococcales</taxon>
        <taxon>Magnetococcaceae</taxon>
        <taxon>Magnetococcus</taxon>
    </lineage>
</organism>
<dbReference type="Pfam" id="PF13439">
    <property type="entry name" value="Glyco_transf_4"/>
    <property type="match status" value="1"/>
</dbReference>
<name>A0L7W2_MAGMM</name>
<dbReference type="PANTHER" id="PTHR12526:SF623">
    <property type="entry name" value="WABG"/>
    <property type="match status" value="1"/>
</dbReference>
<evidence type="ECO:0000259" key="1">
    <source>
        <dbReference type="Pfam" id="PF00534"/>
    </source>
</evidence>
<reference evidence="3 4" key="2">
    <citation type="journal article" date="2012" name="Int. J. Syst. Evol. Microbiol.">
        <title>Magnetococcus marinus gen. nov., sp. nov., a marine, magnetotactic bacterium that represents a novel lineage (Magnetococcaceae fam. nov.; Magnetococcales ord. nov.) at the base of the Alphaproteobacteria.</title>
        <authorList>
            <person name="Bazylinski D.A."/>
            <person name="Williams T.J."/>
            <person name="Lefevre C.T."/>
            <person name="Berg R.J."/>
            <person name="Zhang C.L."/>
            <person name="Bowser S.S."/>
            <person name="Dean A.J."/>
            <person name="Beveridge T.J."/>
        </authorList>
    </citation>
    <scope>NUCLEOTIDE SEQUENCE [LARGE SCALE GENOMIC DNA]</scope>
    <source>
        <strain evidence="4">ATCC BAA-1437 / JCM 17883 / MC-1</strain>
    </source>
</reference>
<sequence>MVYGITPCLPTGLCYSRHTCDPRGNLPMRVAIIRQKYTDFGGAERFLKRAVDALSQRGVAITMLARAWPPAADRRIINPRYWSRTERDRGFAAAVCAHLQQESFDLVQSHERIACCDLYRAGDGVHREWLIQRARILGWQAKVADQMPYHRYILQAEERLFHSPQLKAVVCNSAMVKQELMDHFRLPAQKLHVIYSGIDCARFHPDLKAHRSAVRQQWQIPLEAPLLLFVGSGFARKGVNALLQAMTLMRQSAYLLIVGKDKQQARFQRRAKQLGLAQRVRFCGPQQSVLPFYGAADGVVLPTLYDPFPNVALEAMACGLPLLSSTKCGAVDLVESGYNGWLCDALDHHTMATQLDALCDPHMAVPMGQAARQTVLPLTLDAMATRMESLYTSLLDSPLP</sequence>
<dbReference type="Pfam" id="PF00534">
    <property type="entry name" value="Glycos_transf_1"/>
    <property type="match status" value="1"/>
</dbReference>
<accession>A0L7W2</accession>
<evidence type="ECO:0000313" key="4">
    <source>
        <dbReference type="Proteomes" id="UP000002586"/>
    </source>
</evidence>
<feature type="domain" description="Glycosyltransferase subfamily 4-like N-terminal" evidence="2">
    <location>
        <begin position="40"/>
        <end position="202"/>
    </location>
</feature>
<feature type="domain" description="Glycosyl transferase family 1" evidence="1">
    <location>
        <begin position="213"/>
        <end position="373"/>
    </location>
</feature>
<dbReference type="InterPro" id="IPR028098">
    <property type="entry name" value="Glyco_trans_4-like_N"/>
</dbReference>
<gene>
    <name evidence="3" type="ordered locus">Mmc1_1546</name>
</gene>
<keyword evidence="3" id="KW-0808">Transferase</keyword>
<dbReference type="GO" id="GO:0016757">
    <property type="term" value="F:glycosyltransferase activity"/>
    <property type="evidence" value="ECO:0007669"/>
    <property type="project" value="InterPro"/>
</dbReference>
<evidence type="ECO:0000313" key="3">
    <source>
        <dbReference type="EMBL" id="ABK44055.1"/>
    </source>
</evidence>
<dbReference type="Gene3D" id="3.40.50.2000">
    <property type="entry name" value="Glycogen Phosphorylase B"/>
    <property type="match status" value="2"/>
</dbReference>
<dbReference type="KEGG" id="mgm:Mmc1_1546"/>
<dbReference type="InterPro" id="IPR001296">
    <property type="entry name" value="Glyco_trans_1"/>
</dbReference>
<dbReference type="SUPFAM" id="SSF53756">
    <property type="entry name" value="UDP-Glycosyltransferase/glycogen phosphorylase"/>
    <property type="match status" value="1"/>
</dbReference>
<dbReference type="Proteomes" id="UP000002586">
    <property type="component" value="Chromosome"/>
</dbReference>
<protein>
    <submittedName>
        <fullName evidence="3">Glycosyl transferase, group 1</fullName>
    </submittedName>
</protein>
<proteinExistence type="predicted"/>
<dbReference type="PANTHER" id="PTHR12526">
    <property type="entry name" value="GLYCOSYLTRANSFERASE"/>
    <property type="match status" value="1"/>
</dbReference>
<reference evidence="4" key="1">
    <citation type="journal article" date="2009" name="Appl. Environ. Microbiol.">
        <title>Complete genome sequence of the chemolithoautotrophic marine magnetotactic coccus strain MC-1.</title>
        <authorList>
            <person name="Schubbe S."/>
            <person name="Williams T.J."/>
            <person name="Xie G."/>
            <person name="Kiss H.E."/>
            <person name="Brettin T.S."/>
            <person name="Martinez D."/>
            <person name="Ross C.A."/>
            <person name="Schuler D."/>
            <person name="Cox B.L."/>
            <person name="Nealson K.H."/>
            <person name="Bazylinski D.A."/>
        </authorList>
    </citation>
    <scope>NUCLEOTIDE SEQUENCE [LARGE SCALE GENOMIC DNA]</scope>
    <source>
        <strain evidence="4">ATCC BAA-1437 / JCM 17883 / MC-1</strain>
    </source>
</reference>
<dbReference type="STRING" id="156889.Mmc1_1546"/>
<dbReference type="eggNOG" id="COG0438">
    <property type="taxonomic scope" value="Bacteria"/>
</dbReference>
<dbReference type="CDD" id="cd03801">
    <property type="entry name" value="GT4_PimA-like"/>
    <property type="match status" value="1"/>
</dbReference>
<dbReference type="HOGENOM" id="CLU_009583_44_1_5"/>
<keyword evidence="4" id="KW-1185">Reference proteome</keyword>
<dbReference type="EMBL" id="CP000471">
    <property type="protein sequence ID" value="ABK44055.1"/>
    <property type="molecule type" value="Genomic_DNA"/>
</dbReference>
<evidence type="ECO:0000259" key="2">
    <source>
        <dbReference type="Pfam" id="PF13439"/>
    </source>
</evidence>
<dbReference type="CAZy" id="GT4">
    <property type="family name" value="Glycosyltransferase Family 4"/>
</dbReference>
<dbReference type="AlphaFoldDB" id="A0L7W2"/>